<name>A0ABX7BYC3_9HYPH</name>
<keyword evidence="1" id="KW-0812">Transmembrane</keyword>
<gene>
    <name evidence="2" type="ORF">JI749_10480</name>
</gene>
<dbReference type="Proteomes" id="UP000595460">
    <property type="component" value="Chromosome"/>
</dbReference>
<sequence>MRRTTAVLHAQRPLPLPRGWIVLGAALAGWAFFLGASATIASLFSWLIAAI</sequence>
<dbReference type="EMBL" id="CP068047">
    <property type="protein sequence ID" value="QQR34811.1"/>
    <property type="molecule type" value="Genomic_DNA"/>
</dbReference>
<keyword evidence="1" id="KW-1133">Transmembrane helix</keyword>
<evidence type="ECO:0000256" key="1">
    <source>
        <dbReference type="SAM" id="Phobius"/>
    </source>
</evidence>
<reference evidence="2 3" key="1">
    <citation type="submission" date="2021-01" db="EMBL/GenBank/DDBJ databases">
        <title>Genome seq and assembly of Devosia sp. G19.</title>
        <authorList>
            <person name="Chhetri G."/>
        </authorList>
    </citation>
    <scope>NUCLEOTIDE SEQUENCE [LARGE SCALE GENOMIC DNA]</scope>
    <source>
        <strain evidence="2 3">G19</strain>
    </source>
</reference>
<keyword evidence="3" id="KW-1185">Reference proteome</keyword>
<keyword evidence="1" id="KW-0472">Membrane</keyword>
<proteinExistence type="predicted"/>
<evidence type="ECO:0000313" key="3">
    <source>
        <dbReference type="Proteomes" id="UP000595460"/>
    </source>
</evidence>
<protein>
    <submittedName>
        <fullName evidence="2">Uncharacterized protein</fullName>
    </submittedName>
</protein>
<accession>A0ABX7BYC3</accession>
<organism evidence="2 3">
    <name type="scientific">Devosia oryziradicis</name>
    <dbReference type="NCBI Taxonomy" id="2801335"/>
    <lineage>
        <taxon>Bacteria</taxon>
        <taxon>Pseudomonadati</taxon>
        <taxon>Pseudomonadota</taxon>
        <taxon>Alphaproteobacteria</taxon>
        <taxon>Hyphomicrobiales</taxon>
        <taxon>Devosiaceae</taxon>
        <taxon>Devosia</taxon>
    </lineage>
</organism>
<feature type="transmembrane region" description="Helical" evidence="1">
    <location>
        <begin position="20"/>
        <end position="49"/>
    </location>
</feature>
<dbReference type="RefSeq" id="WP_201653204.1">
    <property type="nucleotide sequence ID" value="NZ_CP068047.1"/>
</dbReference>
<evidence type="ECO:0000313" key="2">
    <source>
        <dbReference type="EMBL" id="QQR34811.1"/>
    </source>
</evidence>